<evidence type="ECO:0000313" key="3">
    <source>
        <dbReference type="Proteomes" id="UP000613580"/>
    </source>
</evidence>
<gene>
    <name evidence="2" type="ORF">HMN09_00317800</name>
</gene>
<feature type="region of interest" description="Disordered" evidence="1">
    <location>
        <begin position="182"/>
        <end position="214"/>
    </location>
</feature>
<accession>A0A8H6WMT0</accession>
<dbReference type="EMBL" id="JACAZE010000004">
    <property type="protein sequence ID" value="KAF7318099.1"/>
    <property type="molecule type" value="Genomic_DNA"/>
</dbReference>
<sequence length="326" mass="35850">MAESVPTGIPALLVAHQTPMSRSMQLPTGNIIPFTEEDVENLCKFLSGQRPLEGGRHYRSNVFYDKLVEDKDGAAHWAAKRHSAASWYRYYRRHQQELDTRILALQREEVAAAAASAIQSSVDLQRSLEVRVESSILPEAIEGDEGIKNLIMPVPSQSATSRRTVMEPDLVNSLKKLAIDATPTSNDDDINANRQMNGKSSLSSVEPPPEPRVSGQVVTALGERSNQPFSLSSTPATMDAAARAFDMHAFLFADALDTGNSLTVISRGKKDRSPRKPRARRVRARVQDPLPVFFAEMSVPKQSCIDEGFRLGESDGVESCQCPGFK</sequence>
<dbReference type="AlphaFoldDB" id="A0A8H6WMT0"/>
<comment type="caution">
    <text evidence="2">The sequence shown here is derived from an EMBL/GenBank/DDBJ whole genome shotgun (WGS) entry which is preliminary data.</text>
</comment>
<reference evidence="2" key="1">
    <citation type="submission" date="2020-05" db="EMBL/GenBank/DDBJ databases">
        <title>Mycena genomes resolve the evolution of fungal bioluminescence.</title>
        <authorList>
            <person name="Tsai I.J."/>
        </authorList>
    </citation>
    <scope>NUCLEOTIDE SEQUENCE</scope>
    <source>
        <strain evidence="2">110903Hualien_Pintung</strain>
    </source>
</reference>
<name>A0A8H6WMT0_MYCCL</name>
<organism evidence="2 3">
    <name type="scientific">Mycena chlorophos</name>
    <name type="common">Agaric fungus</name>
    <name type="synonym">Agaricus chlorophos</name>
    <dbReference type="NCBI Taxonomy" id="658473"/>
    <lineage>
        <taxon>Eukaryota</taxon>
        <taxon>Fungi</taxon>
        <taxon>Dikarya</taxon>
        <taxon>Basidiomycota</taxon>
        <taxon>Agaricomycotina</taxon>
        <taxon>Agaricomycetes</taxon>
        <taxon>Agaricomycetidae</taxon>
        <taxon>Agaricales</taxon>
        <taxon>Marasmiineae</taxon>
        <taxon>Mycenaceae</taxon>
        <taxon>Mycena</taxon>
    </lineage>
</organism>
<keyword evidence="3" id="KW-1185">Reference proteome</keyword>
<dbReference type="Proteomes" id="UP000613580">
    <property type="component" value="Unassembled WGS sequence"/>
</dbReference>
<evidence type="ECO:0000313" key="2">
    <source>
        <dbReference type="EMBL" id="KAF7318099.1"/>
    </source>
</evidence>
<evidence type="ECO:0000256" key="1">
    <source>
        <dbReference type="SAM" id="MobiDB-lite"/>
    </source>
</evidence>
<protein>
    <submittedName>
        <fullName evidence="2">Vacuolar assembling protein</fullName>
    </submittedName>
</protein>
<dbReference type="Gene3D" id="1.10.10.60">
    <property type="entry name" value="Homeodomain-like"/>
    <property type="match status" value="1"/>
</dbReference>
<proteinExistence type="predicted"/>